<dbReference type="InterPro" id="IPR005081">
    <property type="entry name" value="SpoIIGA"/>
</dbReference>
<dbReference type="AlphaFoldDB" id="A0A0C2W2S3"/>
<evidence type="ECO:0008006" key="4">
    <source>
        <dbReference type="Google" id="ProtNLM"/>
    </source>
</evidence>
<gene>
    <name evidence="2" type="ORF">KP77_17630</name>
</gene>
<feature type="transmembrane region" description="Helical" evidence="1">
    <location>
        <begin position="6"/>
        <end position="26"/>
    </location>
</feature>
<keyword evidence="1" id="KW-0812">Transmembrane</keyword>
<dbReference type="GO" id="GO:0004190">
    <property type="term" value="F:aspartic-type endopeptidase activity"/>
    <property type="evidence" value="ECO:0007669"/>
    <property type="project" value="InterPro"/>
</dbReference>
<dbReference type="GO" id="GO:0006508">
    <property type="term" value="P:proteolysis"/>
    <property type="evidence" value="ECO:0007669"/>
    <property type="project" value="InterPro"/>
</dbReference>
<protein>
    <recommendedName>
        <fullName evidence="4">Sigma-E processing peptidase SpoIIGA</fullName>
    </recommendedName>
</protein>
<keyword evidence="1" id="KW-0472">Membrane</keyword>
<name>A0A0C2W2S3_9BACL</name>
<organism evidence="2 3">
    <name type="scientific">Jeotgalibacillus alimentarius</name>
    <dbReference type="NCBI Taxonomy" id="135826"/>
    <lineage>
        <taxon>Bacteria</taxon>
        <taxon>Bacillati</taxon>
        <taxon>Bacillota</taxon>
        <taxon>Bacilli</taxon>
        <taxon>Bacillales</taxon>
        <taxon>Caryophanaceae</taxon>
        <taxon>Jeotgalibacillus</taxon>
    </lineage>
</organism>
<dbReference type="RefSeq" id="WP_041122325.1">
    <property type="nucleotide sequence ID" value="NZ_JXRQ01000017.1"/>
</dbReference>
<sequence length="277" mass="31336">MTLYIEYLLIVNIGGGLILLFTLNRLLKTQLKVHTACLVLLMYTGLEWYFLQSGSEFIKVIAPVLMIAVVKASIRKQIMLHTASLCLFLFSSGSLASFMKGLLSVSTPISGLALLFLILFIHLFLAGRVSWQISSSSAQQSYIYEVELTLGEKIWAGNGYLDSGNALITPFSGKPVMFADYSVAKYLLPDEVLCFVKKESDCPEEWKQKINYIPTKSVHKECDVLISIECDLIKVRTDEDHYVFEKIPVIFSLENHYVDRSCHCLLNPLQMLHCYQI</sequence>
<keyword evidence="3" id="KW-1185">Reference proteome</keyword>
<keyword evidence="1" id="KW-1133">Transmembrane helix</keyword>
<feature type="transmembrane region" description="Helical" evidence="1">
    <location>
        <begin position="86"/>
        <end position="103"/>
    </location>
</feature>
<dbReference type="GO" id="GO:0030436">
    <property type="term" value="P:asexual sporulation"/>
    <property type="evidence" value="ECO:0007669"/>
    <property type="project" value="InterPro"/>
</dbReference>
<dbReference type="OrthoDB" id="2690199at2"/>
<evidence type="ECO:0000313" key="2">
    <source>
        <dbReference type="EMBL" id="KIL50388.1"/>
    </source>
</evidence>
<dbReference type="PATRIC" id="fig|135826.4.peg.1758"/>
<dbReference type="EMBL" id="JXRQ01000017">
    <property type="protein sequence ID" value="KIL50388.1"/>
    <property type="molecule type" value="Genomic_DNA"/>
</dbReference>
<accession>A0A0C2W2S3</accession>
<dbReference type="Proteomes" id="UP000031950">
    <property type="component" value="Unassembled WGS sequence"/>
</dbReference>
<feature type="transmembrane region" description="Helical" evidence="1">
    <location>
        <begin position="57"/>
        <end position="74"/>
    </location>
</feature>
<feature type="transmembrane region" description="Helical" evidence="1">
    <location>
        <begin position="109"/>
        <end position="127"/>
    </location>
</feature>
<evidence type="ECO:0000313" key="3">
    <source>
        <dbReference type="Proteomes" id="UP000031950"/>
    </source>
</evidence>
<proteinExistence type="predicted"/>
<reference evidence="2 3" key="1">
    <citation type="submission" date="2015-01" db="EMBL/GenBank/DDBJ databases">
        <title>Genome sequence of Jeotgalibacillus alimentarius.</title>
        <authorList>
            <person name="Goh K.M."/>
            <person name="Chan K.-G."/>
            <person name="Yaakop A.S."/>
            <person name="Ee R."/>
            <person name="Gan H.M."/>
            <person name="Chan C.S."/>
        </authorList>
    </citation>
    <scope>NUCLEOTIDE SEQUENCE [LARGE SCALE GENOMIC DNA]</scope>
    <source>
        <strain evidence="2 3">YKJ-13</strain>
    </source>
</reference>
<dbReference type="Pfam" id="PF03419">
    <property type="entry name" value="Peptidase_U4"/>
    <property type="match status" value="1"/>
</dbReference>
<evidence type="ECO:0000256" key="1">
    <source>
        <dbReference type="SAM" id="Phobius"/>
    </source>
</evidence>
<dbReference type="STRING" id="135826.KP77_17630"/>
<comment type="caution">
    <text evidence="2">The sequence shown here is derived from an EMBL/GenBank/DDBJ whole genome shotgun (WGS) entry which is preliminary data.</text>
</comment>